<proteinExistence type="predicted"/>
<comment type="caution">
    <text evidence="1">The sequence shown here is derived from an EMBL/GenBank/DDBJ whole genome shotgun (WGS) entry which is preliminary data.</text>
</comment>
<reference evidence="1 2" key="1">
    <citation type="submission" date="2018-06" db="EMBL/GenBank/DDBJ databases">
        <title>Azoarcus communis strain SWub3 genome.</title>
        <authorList>
            <person name="Zorraquino Salvo V."/>
            <person name="Toubiana D."/>
            <person name="Blumwald E."/>
        </authorList>
    </citation>
    <scope>NUCLEOTIDE SEQUENCE [LARGE SCALE GENOMIC DNA]</scope>
    <source>
        <strain evidence="1 2">SWub3</strain>
    </source>
</reference>
<evidence type="ECO:0000313" key="1">
    <source>
        <dbReference type="EMBL" id="PZA16739.1"/>
    </source>
</evidence>
<dbReference type="EMBL" id="QKOE01000005">
    <property type="protein sequence ID" value="PZA16739.1"/>
    <property type="molecule type" value="Genomic_DNA"/>
</dbReference>
<name>A0A323UW30_9RHOO</name>
<evidence type="ECO:0000313" key="2">
    <source>
        <dbReference type="Proteomes" id="UP000248259"/>
    </source>
</evidence>
<dbReference type="RefSeq" id="WP_110523966.1">
    <property type="nucleotide sequence ID" value="NZ_QKOE01000005.1"/>
</dbReference>
<dbReference type="Proteomes" id="UP000248259">
    <property type="component" value="Unassembled WGS sequence"/>
</dbReference>
<sequence>MTPDTFQALIARITAEIAGKPVDAALADFLNTRFPPGSAEFDEIAAACKQAVADGWMCEREHGGIKYGRVIKPCTALAGYSVDVVEMRDVVGPQHAHPNGEIDMIMPLEGDAKFDGHGAGWFVYGPGTVHRPTVSGGRAYVLYLLPDGAIEFTRQ</sequence>
<keyword evidence="2" id="KW-1185">Reference proteome</keyword>
<dbReference type="InterPro" id="IPR032345">
    <property type="entry name" value="PnbB"/>
</dbReference>
<protein>
    <submittedName>
        <fullName evidence="1">DUF4863 domain-containing protein</fullName>
    </submittedName>
</protein>
<organism evidence="1 2">
    <name type="scientific">Parazoarcus communis SWub3 = DSM 12120</name>
    <dbReference type="NCBI Taxonomy" id="1121029"/>
    <lineage>
        <taxon>Bacteria</taxon>
        <taxon>Pseudomonadati</taxon>
        <taxon>Pseudomonadota</taxon>
        <taxon>Betaproteobacteria</taxon>
        <taxon>Rhodocyclales</taxon>
        <taxon>Zoogloeaceae</taxon>
        <taxon>Parazoarcus</taxon>
    </lineage>
</organism>
<accession>A0A323UW30</accession>
<dbReference type="AlphaFoldDB" id="A0A323UW30"/>
<dbReference type="OrthoDB" id="4467772at2"/>
<gene>
    <name evidence="1" type="ORF">DNK49_08725</name>
</gene>
<dbReference type="Pfam" id="PF16155">
    <property type="entry name" value="PnbB"/>
    <property type="match status" value="1"/>
</dbReference>